<proteinExistence type="predicted"/>
<name>A0A4C1XKR8_EUMVA</name>
<dbReference type="AlphaFoldDB" id="A0A4C1XKR8"/>
<dbReference type="Proteomes" id="UP000299102">
    <property type="component" value="Unassembled WGS sequence"/>
</dbReference>
<reference evidence="2 3" key="1">
    <citation type="journal article" date="2019" name="Commun. Biol.">
        <title>The bagworm genome reveals a unique fibroin gene that provides high tensile strength.</title>
        <authorList>
            <person name="Kono N."/>
            <person name="Nakamura H."/>
            <person name="Ohtoshi R."/>
            <person name="Tomita M."/>
            <person name="Numata K."/>
            <person name="Arakawa K."/>
        </authorList>
    </citation>
    <scope>NUCLEOTIDE SEQUENCE [LARGE SCALE GENOMIC DNA]</scope>
</reference>
<organism evidence="2 3">
    <name type="scientific">Eumeta variegata</name>
    <name type="common">Bagworm moth</name>
    <name type="synonym">Eumeta japonica</name>
    <dbReference type="NCBI Taxonomy" id="151549"/>
    <lineage>
        <taxon>Eukaryota</taxon>
        <taxon>Metazoa</taxon>
        <taxon>Ecdysozoa</taxon>
        <taxon>Arthropoda</taxon>
        <taxon>Hexapoda</taxon>
        <taxon>Insecta</taxon>
        <taxon>Pterygota</taxon>
        <taxon>Neoptera</taxon>
        <taxon>Endopterygota</taxon>
        <taxon>Lepidoptera</taxon>
        <taxon>Glossata</taxon>
        <taxon>Ditrysia</taxon>
        <taxon>Tineoidea</taxon>
        <taxon>Psychidae</taxon>
        <taxon>Oiketicinae</taxon>
        <taxon>Eumeta</taxon>
    </lineage>
</organism>
<protein>
    <submittedName>
        <fullName evidence="2">Uncharacterized protein</fullName>
    </submittedName>
</protein>
<dbReference type="EMBL" id="BGZK01000899">
    <property type="protein sequence ID" value="GBP64496.1"/>
    <property type="molecule type" value="Genomic_DNA"/>
</dbReference>
<comment type="caution">
    <text evidence="2">The sequence shown here is derived from an EMBL/GenBank/DDBJ whole genome shotgun (WGS) entry which is preliminary data.</text>
</comment>
<evidence type="ECO:0000313" key="3">
    <source>
        <dbReference type="Proteomes" id="UP000299102"/>
    </source>
</evidence>
<feature type="compositionally biased region" description="Basic and acidic residues" evidence="1">
    <location>
        <begin position="15"/>
        <end position="34"/>
    </location>
</feature>
<accession>A0A4C1XKR8</accession>
<evidence type="ECO:0000256" key="1">
    <source>
        <dbReference type="SAM" id="MobiDB-lite"/>
    </source>
</evidence>
<sequence length="98" mass="11249">MLRGEFDDGATECGNSDKRKQDWDREQQQNRDLDRDEIEDEEARSCKAAAAARKICEIEGEDSGNERTAQRRFNRLTLVDHSRSGFAPVWGTETTNEQ</sequence>
<evidence type="ECO:0000313" key="2">
    <source>
        <dbReference type="EMBL" id="GBP64496.1"/>
    </source>
</evidence>
<feature type="region of interest" description="Disordered" evidence="1">
    <location>
        <begin position="1"/>
        <end position="41"/>
    </location>
</feature>
<gene>
    <name evidence="2" type="ORF">EVAR_49294_1</name>
</gene>
<keyword evidence="3" id="KW-1185">Reference proteome</keyword>